<dbReference type="Pfam" id="PF00583">
    <property type="entry name" value="Acetyltransf_1"/>
    <property type="match status" value="1"/>
</dbReference>
<evidence type="ECO:0000256" key="1">
    <source>
        <dbReference type="ARBA" id="ARBA00022679"/>
    </source>
</evidence>
<dbReference type="PANTHER" id="PTHR43072:SF23">
    <property type="entry name" value="UPF0039 PROTEIN C11D3.02C"/>
    <property type="match status" value="1"/>
</dbReference>
<proteinExistence type="predicted"/>
<keyword evidence="2" id="KW-0012">Acyltransferase</keyword>
<dbReference type="EMBL" id="CP060716">
    <property type="protein sequence ID" value="QNN62656.1"/>
    <property type="molecule type" value="Genomic_DNA"/>
</dbReference>
<dbReference type="InterPro" id="IPR016181">
    <property type="entry name" value="Acyl_CoA_acyltransferase"/>
</dbReference>
<dbReference type="Gene3D" id="3.40.630.30">
    <property type="match status" value="1"/>
</dbReference>
<feature type="domain" description="N-acetyltransferase" evidence="3">
    <location>
        <begin position="4"/>
        <end position="163"/>
    </location>
</feature>
<dbReference type="Proteomes" id="UP000515934">
    <property type="component" value="Chromosome"/>
</dbReference>
<dbReference type="AlphaFoldDB" id="A0A7G9S481"/>
<organism evidence="4 5">
    <name type="scientific">Leucobacter denitrificans</name>
    <dbReference type="NCBI Taxonomy" id="683042"/>
    <lineage>
        <taxon>Bacteria</taxon>
        <taxon>Bacillati</taxon>
        <taxon>Actinomycetota</taxon>
        <taxon>Actinomycetes</taxon>
        <taxon>Micrococcales</taxon>
        <taxon>Microbacteriaceae</taxon>
        <taxon>Leucobacter</taxon>
    </lineage>
</organism>
<dbReference type="InterPro" id="IPR000182">
    <property type="entry name" value="GNAT_dom"/>
</dbReference>
<sequence length="174" mass="18810">MGAIGLRPMAEADWPEVEKIYRAGIETGHATFEAEPPSSWGRFVAGKHPGLMLVAADGPTVVGWAAAGPISARAVYRGVVEHSVYVAPQSSGRGVGRLLLEGLISAAERSGVWTIQSSVFPENTTSLRLHERAGFRQVGRRERIALMEHGPLAGQWRDTILLERRSGQDGSEAW</sequence>
<dbReference type="SUPFAM" id="SSF55729">
    <property type="entry name" value="Acyl-CoA N-acyltransferases (Nat)"/>
    <property type="match status" value="1"/>
</dbReference>
<keyword evidence="1 4" id="KW-0808">Transferase</keyword>
<evidence type="ECO:0000313" key="5">
    <source>
        <dbReference type="Proteomes" id="UP000515934"/>
    </source>
</evidence>
<dbReference type="GO" id="GO:0016747">
    <property type="term" value="F:acyltransferase activity, transferring groups other than amino-acyl groups"/>
    <property type="evidence" value="ECO:0007669"/>
    <property type="project" value="InterPro"/>
</dbReference>
<gene>
    <name evidence="4" type="ORF">H9L06_10570</name>
</gene>
<evidence type="ECO:0000256" key="2">
    <source>
        <dbReference type="ARBA" id="ARBA00023315"/>
    </source>
</evidence>
<dbReference type="PROSITE" id="PS51186">
    <property type="entry name" value="GNAT"/>
    <property type="match status" value="1"/>
</dbReference>
<dbReference type="RefSeq" id="WP_187555126.1">
    <property type="nucleotide sequence ID" value="NZ_CP060716.1"/>
</dbReference>
<keyword evidence="5" id="KW-1185">Reference proteome</keyword>
<evidence type="ECO:0000259" key="3">
    <source>
        <dbReference type="PROSITE" id="PS51186"/>
    </source>
</evidence>
<evidence type="ECO:0000313" key="4">
    <source>
        <dbReference type="EMBL" id="QNN62656.1"/>
    </source>
</evidence>
<protein>
    <submittedName>
        <fullName evidence="4">N-acetyltransferase</fullName>
    </submittedName>
</protein>
<accession>A0A7G9S481</accession>
<reference evidence="4 5" key="1">
    <citation type="submission" date="2020-08" db="EMBL/GenBank/DDBJ databases">
        <title>Genome sequence of Leucobacter denitrificans KACC 14055T.</title>
        <authorList>
            <person name="Hyun D.-W."/>
            <person name="Bae J.-W."/>
        </authorList>
    </citation>
    <scope>NUCLEOTIDE SEQUENCE [LARGE SCALE GENOMIC DNA]</scope>
    <source>
        <strain evidence="4 5">KACC 14055</strain>
    </source>
</reference>
<dbReference type="CDD" id="cd04301">
    <property type="entry name" value="NAT_SF"/>
    <property type="match status" value="1"/>
</dbReference>
<name>A0A7G9S481_9MICO</name>
<dbReference type="PANTHER" id="PTHR43072">
    <property type="entry name" value="N-ACETYLTRANSFERASE"/>
    <property type="match status" value="1"/>
</dbReference>
<dbReference type="KEGG" id="ldn:H9L06_10570"/>